<accession>A0A6N2YV85</accession>
<dbReference type="RefSeq" id="WP_007286115.1">
    <property type="nucleotide sequence ID" value="NZ_BAABXU010000001.1"/>
</dbReference>
<feature type="domain" description="IrrE N-terminal-like" evidence="1">
    <location>
        <begin position="26"/>
        <end position="124"/>
    </location>
</feature>
<name>A0A6N2YV85_9FIRM</name>
<evidence type="ECO:0000313" key="3">
    <source>
        <dbReference type="EMBL" id="VYT70954.1"/>
    </source>
</evidence>
<keyword evidence="4" id="KW-1185">Reference proteome</keyword>
<organism evidence="3">
    <name type="scientific">Intestinibacter bartlettii</name>
    <dbReference type="NCBI Taxonomy" id="261299"/>
    <lineage>
        <taxon>Bacteria</taxon>
        <taxon>Bacillati</taxon>
        <taxon>Bacillota</taxon>
        <taxon>Clostridia</taxon>
        <taxon>Peptostreptococcales</taxon>
        <taxon>Peptostreptococcaceae</taxon>
        <taxon>Intestinibacter</taxon>
    </lineage>
</organism>
<reference evidence="2 4" key="2">
    <citation type="submission" date="2021-10" db="EMBL/GenBank/DDBJ databases">
        <title>Collection of gut derived symbiotic bacterial strains cultured from healthy donors.</title>
        <authorList>
            <person name="Lin H."/>
            <person name="Littmann E."/>
            <person name="Claire K."/>
            <person name="Pamer E."/>
        </authorList>
    </citation>
    <scope>NUCLEOTIDE SEQUENCE [LARGE SCALE GENOMIC DNA]</scope>
    <source>
        <strain evidence="2 4">MSK.17.68</strain>
    </source>
</reference>
<gene>
    <name evidence="3" type="ORF">IBLFYP30_00974</name>
    <name evidence="2" type="ORF">LIP50_02275</name>
</gene>
<dbReference type="EMBL" id="CACRUE010000006">
    <property type="protein sequence ID" value="VYT70954.1"/>
    <property type="molecule type" value="Genomic_DNA"/>
</dbReference>
<dbReference type="PANTHER" id="PTHR43236:SF1">
    <property type="entry name" value="BLL7220 PROTEIN"/>
    <property type="match status" value="1"/>
</dbReference>
<dbReference type="Proteomes" id="UP001299409">
    <property type="component" value="Unassembled WGS sequence"/>
</dbReference>
<evidence type="ECO:0000313" key="2">
    <source>
        <dbReference type="EMBL" id="MCB5445024.1"/>
    </source>
</evidence>
<dbReference type="Gene3D" id="1.10.10.2910">
    <property type="match status" value="1"/>
</dbReference>
<proteinExistence type="predicted"/>
<dbReference type="Pfam" id="PF06114">
    <property type="entry name" value="Peptidase_M78"/>
    <property type="match status" value="1"/>
</dbReference>
<evidence type="ECO:0000259" key="1">
    <source>
        <dbReference type="Pfam" id="PF06114"/>
    </source>
</evidence>
<dbReference type="AlphaFoldDB" id="A0A6N2YV85"/>
<protein>
    <submittedName>
        <fullName evidence="2">ImmA/IrrE family metallo-endopeptidase</fullName>
    </submittedName>
</protein>
<reference evidence="3" key="1">
    <citation type="submission" date="2019-11" db="EMBL/GenBank/DDBJ databases">
        <authorList>
            <person name="Feng L."/>
        </authorList>
    </citation>
    <scope>NUCLEOTIDE SEQUENCE</scope>
    <source>
        <strain evidence="3">IbartlettiiLFYP30</strain>
    </source>
</reference>
<evidence type="ECO:0000313" key="4">
    <source>
        <dbReference type="Proteomes" id="UP001299409"/>
    </source>
</evidence>
<dbReference type="EMBL" id="JAJBMB010000002">
    <property type="protein sequence ID" value="MCB5445024.1"/>
    <property type="molecule type" value="Genomic_DNA"/>
</dbReference>
<dbReference type="InterPro" id="IPR010359">
    <property type="entry name" value="IrrE_HExxH"/>
</dbReference>
<sequence>MSSNKIKKAVENLKATYNTNNPFVICEHLGITVRERNFNETRKAYFVSIYGQPSITINSNYIEKSKNILCAHELGHIILGHTGVNNFESENQEAEREANLFALYMLFDEDDFDMKFENMTSYLIKYTLDRNIKLASKY</sequence>
<dbReference type="GeneID" id="89564361"/>
<dbReference type="PANTHER" id="PTHR43236">
    <property type="entry name" value="ANTITOXIN HIGA1"/>
    <property type="match status" value="1"/>
</dbReference>
<dbReference type="InterPro" id="IPR052345">
    <property type="entry name" value="Rad_response_metalloprotease"/>
</dbReference>